<feature type="domain" description="Pyruvate:ferredoxin oxidoreductase core" evidence="3">
    <location>
        <begin position="257"/>
        <end position="358"/>
    </location>
</feature>
<evidence type="ECO:0000256" key="1">
    <source>
        <dbReference type="ARBA" id="ARBA00023002"/>
    </source>
</evidence>
<dbReference type="GO" id="GO:0006979">
    <property type="term" value="P:response to oxidative stress"/>
    <property type="evidence" value="ECO:0007669"/>
    <property type="project" value="TreeGrafter"/>
</dbReference>
<dbReference type="Pfam" id="PF01855">
    <property type="entry name" value="POR_N"/>
    <property type="match status" value="1"/>
</dbReference>
<dbReference type="Proteomes" id="UP000427769">
    <property type="component" value="Chromosome"/>
</dbReference>
<dbReference type="CDD" id="cd07034">
    <property type="entry name" value="TPP_PYR_PFOR_IOR-alpha_like"/>
    <property type="match status" value="1"/>
</dbReference>
<dbReference type="GO" id="GO:0016903">
    <property type="term" value="F:oxidoreductase activity, acting on the aldehyde or oxo group of donors"/>
    <property type="evidence" value="ECO:0007669"/>
    <property type="project" value="UniProtKB-ARBA"/>
</dbReference>
<dbReference type="Pfam" id="PF17147">
    <property type="entry name" value="PFOR_II"/>
    <property type="match status" value="1"/>
</dbReference>
<dbReference type="OrthoDB" id="9794954at2"/>
<dbReference type="InterPro" id="IPR050722">
    <property type="entry name" value="Pyruvate:ferred/Flavod_OxRd"/>
</dbReference>
<dbReference type="InterPro" id="IPR033412">
    <property type="entry name" value="PFOR_II"/>
</dbReference>
<dbReference type="SUPFAM" id="SSF52518">
    <property type="entry name" value="Thiamin diphosphate-binding fold (THDP-binding)"/>
    <property type="match status" value="1"/>
</dbReference>
<organism evidence="4 5">
    <name type="scientific">Desulfosarcina widdelii</name>
    <dbReference type="NCBI Taxonomy" id="947919"/>
    <lineage>
        <taxon>Bacteria</taxon>
        <taxon>Pseudomonadati</taxon>
        <taxon>Thermodesulfobacteriota</taxon>
        <taxon>Desulfobacteria</taxon>
        <taxon>Desulfobacterales</taxon>
        <taxon>Desulfosarcinaceae</taxon>
        <taxon>Desulfosarcina</taxon>
    </lineage>
</organism>
<dbReference type="PANTHER" id="PTHR32154">
    <property type="entry name" value="PYRUVATE-FLAVODOXIN OXIDOREDUCTASE-RELATED"/>
    <property type="match status" value="1"/>
</dbReference>
<dbReference type="EMBL" id="AP021875">
    <property type="protein sequence ID" value="BBO78787.1"/>
    <property type="molecule type" value="Genomic_DNA"/>
</dbReference>
<dbReference type="GO" id="GO:0019752">
    <property type="term" value="P:carboxylic acid metabolic process"/>
    <property type="evidence" value="ECO:0007669"/>
    <property type="project" value="UniProtKB-ARBA"/>
</dbReference>
<dbReference type="FunFam" id="3.40.50.970:FF:000012">
    <property type="entry name" value="Pyruvate:ferredoxin (Flavodoxin) oxidoreductase"/>
    <property type="match status" value="1"/>
</dbReference>
<protein>
    <submittedName>
        <fullName evidence="4">2-ketoisovalerate ferredoxin oxidoreductase subunit alpha</fullName>
    </submittedName>
</protein>
<feature type="domain" description="Pyruvate flavodoxin/ferredoxin oxidoreductase pyrimidine binding" evidence="2">
    <location>
        <begin position="14"/>
        <end position="235"/>
    </location>
</feature>
<keyword evidence="1" id="KW-0560">Oxidoreductase</keyword>
<dbReference type="InterPro" id="IPR029061">
    <property type="entry name" value="THDP-binding"/>
</dbReference>
<evidence type="ECO:0000259" key="2">
    <source>
        <dbReference type="Pfam" id="PF01855"/>
    </source>
</evidence>
<dbReference type="KEGG" id="dwd:DSCW_62040"/>
<dbReference type="InterPro" id="IPR009014">
    <property type="entry name" value="Transketo_C/PFOR_II"/>
</dbReference>
<evidence type="ECO:0000259" key="3">
    <source>
        <dbReference type="Pfam" id="PF17147"/>
    </source>
</evidence>
<keyword evidence="5" id="KW-1185">Reference proteome</keyword>
<dbReference type="RefSeq" id="WP_155307385.1">
    <property type="nucleotide sequence ID" value="NZ_AP021875.1"/>
</dbReference>
<dbReference type="SUPFAM" id="SSF52922">
    <property type="entry name" value="TK C-terminal domain-like"/>
    <property type="match status" value="1"/>
</dbReference>
<dbReference type="Gene3D" id="3.40.50.920">
    <property type="match status" value="1"/>
</dbReference>
<dbReference type="FunFam" id="3.40.50.920:FF:000010">
    <property type="entry name" value="Pyruvate ferredoxin oxidoreductase, alpha subunit"/>
    <property type="match status" value="1"/>
</dbReference>
<dbReference type="PANTHER" id="PTHR32154:SF0">
    <property type="entry name" value="PYRUVATE-FLAVODOXIN OXIDOREDUCTASE-RELATED"/>
    <property type="match status" value="1"/>
</dbReference>
<reference evidence="4 5" key="1">
    <citation type="submission" date="2019-11" db="EMBL/GenBank/DDBJ databases">
        <title>Comparative genomics of hydrocarbon-degrading Desulfosarcina strains.</title>
        <authorList>
            <person name="Watanabe M."/>
            <person name="Kojima H."/>
            <person name="Fukui M."/>
        </authorList>
    </citation>
    <scope>NUCLEOTIDE SEQUENCE [LARGE SCALE GENOMIC DNA]</scope>
    <source>
        <strain evidence="4 5">PP31</strain>
    </source>
</reference>
<evidence type="ECO:0000313" key="4">
    <source>
        <dbReference type="EMBL" id="BBO78787.1"/>
    </source>
</evidence>
<accession>A0A5K7ZPX6</accession>
<name>A0A5K7ZPX6_9BACT</name>
<gene>
    <name evidence="4" type="primary">porA</name>
    <name evidence="4" type="ORF">DSCW_62040</name>
</gene>
<dbReference type="Gene3D" id="3.40.50.970">
    <property type="match status" value="1"/>
</dbReference>
<dbReference type="AlphaFoldDB" id="A0A5K7ZPX6"/>
<proteinExistence type="predicted"/>
<sequence>MRQVLEGSHAISEAVRLARVQVTAGYPITPQTHIIEAISEHFADGTMTGRFIPVESEHSSMAAVVGAATTGVRTFTATSSHGLALMHEMLHWASAARLPIVMGEVNRALGPGWNIWMDQTDSLAQRDTGWIQLYCEDGQEALDTTLMAYRLAEQVNLPVMVVIDAFFVSHTFEPIEVPDQDDVDRFLPPIKPRFALDPKEPAALYQMAPPACYMEMRRSIDLAMDQAADVFGEVEEEFEAVFGRRYGSIETVGCDDAEIILVTTGSATSTSRMVVEKLRGQGEKVGLLKLKRFRPFPVEAIRRALAGARKVAVLDRNFCFGVGGIFAQEIRAALCGLEPAPVMFNFIAGLGGRDIPPNLIEELYSTTKTHAAPAEKSIWMGLNEELLESCGI</sequence>
<evidence type="ECO:0000313" key="5">
    <source>
        <dbReference type="Proteomes" id="UP000427769"/>
    </source>
</evidence>
<dbReference type="InterPro" id="IPR002880">
    <property type="entry name" value="Pyrv_Fd/Flavodoxin_OxRdtase_N"/>
</dbReference>